<evidence type="ECO:0000256" key="1">
    <source>
        <dbReference type="SAM" id="MobiDB-lite"/>
    </source>
</evidence>
<accession>A0A8S1HV59</accession>
<dbReference type="Proteomes" id="UP000835052">
    <property type="component" value="Unassembled WGS sequence"/>
</dbReference>
<dbReference type="EMBL" id="CAJGYM010000160">
    <property type="protein sequence ID" value="CAD6199190.1"/>
    <property type="molecule type" value="Genomic_DNA"/>
</dbReference>
<evidence type="ECO:0000313" key="2">
    <source>
        <dbReference type="EMBL" id="CAD6199190.1"/>
    </source>
</evidence>
<sequence length="150" mass="16849">MAQALTSQVSSGSLDATPDLPSTWPACHEKQRHQVCEDTHASAQIALFYIDLRNQRDSVPRTPAVTVSSPFSDKEVQPFRAVKMFKISLEKRTDGPMLRLRKERGRRRRKKLDRHLPLVGNVLFLAPGAEAYGGSWRQRHGGSESKGRCP</sequence>
<keyword evidence="3" id="KW-1185">Reference proteome</keyword>
<dbReference type="AlphaFoldDB" id="A0A8S1HV59"/>
<organism evidence="2 3">
    <name type="scientific">Caenorhabditis auriculariae</name>
    <dbReference type="NCBI Taxonomy" id="2777116"/>
    <lineage>
        <taxon>Eukaryota</taxon>
        <taxon>Metazoa</taxon>
        <taxon>Ecdysozoa</taxon>
        <taxon>Nematoda</taxon>
        <taxon>Chromadorea</taxon>
        <taxon>Rhabditida</taxon>
        <taxon>Rhabditina</taxon>
        <taxon>Rhabditomorpha</taxon>
        <taxon>Rhabditoidea</taxon>
        <taxon>Rhabditidae</taxon>
        <taxon>Peloderinae</taxon>
        <taxon>Caenorhabditis</taxon>
    </lineage>
</organism>
<reference evidence="2" key="1">
    <citation type="submission" date="2020-10" db="EMBL/GenBank/DDBJ databases">
        <authorList>
            <person name="Kikuchi T."/>
        </authorList>
    </citation>
    <scope>NUCLEOTIDE SEQUENCE</scope>
    <source>
        <strain evidence="2">NKZ352</strain>
    </source>
</reference>
<gene>
    <name evidence="2" type="ORF">CAUJ_LOCUS15094</name>
</gene>
<protein>
    <submittedName>
        <fullName evidence="2">Uncharacterized protein</fullName>
    </submittedName>
</protein>
<evidence type="ECO:0000313" key="3">
    <source>
        <dbReference type="Proteomes" id="UP000835052"/>
    </source>
</evidence>
<feature type="region of interest" description="Disordered" evidence="1">
    <location>
        <begin position="1"/>
        <end position="22"/>
    </location>
</feature>
<proteinExistence type="predicted"/>
<name>A0A8S1HV59_9PELO</name>
<feature type="compositionally biased region" description="Polar residues" evidence="1">
    <location>
        <begin position="1"/>
        <end position="14"/>
    </location>
</feature>
<comment type="caution">
    <text evidence="2">The sequence shown here is derived from an EMBL/GenBank/DDBJ whole genome shotgun (WGS) entry which is preliminary data.</text>
</comment>